<dbReference type="RefSeq" id="WP_025345449.1">
    <property type="nucleotide sequence ID" value="NZ_CP042966.1"/>
</dbReference>
<gene>
    <name evidence="3" type="ORF">SMN_2333</name>
</gene>
<feature type="domain" description="DUF1468" evidence="2">
    <location>
        <begin position="5"/>
        <end position="136"/>
    </location>
</feature>
<keyword evidence="4" id="KW-1185">Reference proteome</keyword>
<proteinExistence type="predicted"/>
<sequence length="149" mass="15920">MIDRLFGVFLLCLGLYVLYGGFSLEVPFSYDPLGPTAFPIALGAVLVLLSLFVIAKPQNAKFPGLNTELKTVLIVLLLFVYQLGFDFLGFLLSTALLVFCIAKIFKGTTSQAFGAGVGVSGVVYLIFSFLLEVPLPVGSLFAKLLGVSS</sequence>
<feature type="transmembrane region" description="Helical" evidence="1">
    <location>
        <begin position="87"/>
        <end position="105"/>
    </location>
</feature>
<evidence type="ECO:0000313" key="4">
    <source>
        <dbReference type="Proteomes" id="UP000323483"/>
    </source>
</evidence>
<organism evidence="3 4">
    <name type="scientific">Sulfurospirillum multivorans</name>
    <name type="common">Dehalospirillum multivorans</name>
    <dbReference type="NCBI Taxonomy" id="66821"/>
    <lineage>
        <taxon>Bacteria</taxon>
        <taxon>Pseudomonadati</taxon>
        <taxon>Campylobacterota</taxon>
        <taxon>Epsilonproteobacteria</taxon>
        <taxon>Campylobacterales</taxon>
        <taxon>Sulfurospirillaceae</taxon>
        <taxon>Sulfurospirillum</taxon>
    </lineage>
</organism>
<dbReference type="Proteomes" id="UP000323483">
    <property type="component" value="Chromosome"/>
</dbReference>
<feature type="transmembrane region" description="Helical" evidence="1">
    <location>
        <begin position="62"/>
        <end position="81"/>
    </location>
</feature>
<keyword evidence="1" id="KW-1133">Transmembrane helix</keyword>
<feature type="transmembrane region" description="Helical" evidence="1">
    <location>
        <begin position="112"/>
        <end position="131"/>
    </location>
</feature>
<keyword evidence="1" id="KW-0812">Transmembrane</keyword>
<name>A0ABX5Z2H9_SULMU</name>
<dbReference type="InterPro" id="IPR009936">
    <property type="entry name" value="DUF1468"/>
</dbReference>
<evidence type="ECO:0000259" key="2">
    <source>
        <dbReference type="Pfam" id="PF07331"/>
    </source>
</evidence>
<keyword evidence="1" id="KW-0472">Membrane</keyword>
<reference evidence="3" key="1">
    <citation type="submission" date="2019-08" db="EMBL/GenBank/DDBJ databases">
        <title>Organohalide respiration in Sulfurospirillum species is regulated by a two-component system as unraveled by comparative genomics, and transcriptomics, and regulator binding studies.</title>
        <authorList>
            <person name="Goris T."/>
            <person name="Esken J."/>
            <person name="Gadkari J."/>
            <person name="Bischler T."/>
            <person name="Foerstner K."/>
            <person name="Sharma C.M."/>
            <person name="Diekert G."/>
            <person name="Schubert T."/>
        </authorList>
    </citation>
    <scope>NUCLEOTIDE SEQUENCE [LARGE SCALE GENOMIC DNA]</scope>
    <source>
        <strain evidence="3">N</strain>
    </source>
</reference>
<evidence type="ECO:0000256" key="1">
    <source>
        <dbReference type="SAM" id="Phobius"/>
    </source>
</evidence>
<protein>
    <submittedName>
        <fullName evidence="3">Tricarboxylate transport protein TctB</fullName>
    </submittedName>
</protein>
<accession>A0ABX5Z2H9</accession>
<dbReference type="EMBL" id="CP042966">
    <property type="protein sequence ID" value="QEH07092.1"/>
    <property type="molecule type" value="Genomic_DNA"/>
</dbReference>
<dbReference type="Pfam" id="PF07331">
    <property type="entry name" value="TctB"/>
    <property type="match status" value="1"/>
</dbReference>
<evidence type="ECO:0000313" key="3">
    <source>
        <dbReference type="EMBL" id="QEH07092.1"/>
    </source>
</evidence>
<feature type="transmembrane region" description="Helical" evidence="1">
    <location>
        <begin position="36"/>
        <end position="55"/>
    </location>
</feature>